<feature type="compositionally biased region" description="Polar residues" evidence="4">
    <location>
        <begin position="208"/>
        <end position="219"/>
    </location>
</feature>
<evidence type="ECO:0000256" key="1">
    <source>
        <dbReference type="ARBA" id="ARBA00008947"/>
    </source>
</evidence>
<comment type="similarity">
    <text evidence="1">Belongs to the TFIIE alpha subunit family.</text>
</comment>
<feature type="compositionally biased region" description="Basic and acidic residues" evidence="4">
    <location>
        <begin position="220"/>
        <end position="239"/>
    </location>
</feature>
<dbReference type="RefSeq" id="XP_018733659.1">
    <property type="nucleotide sequence ID" value="XM_018881027.1"/>
</dbReference>
<evidence type="ECO:0000256" key="3">
    <source>
        <dbReference type="ARBA" id="ARBA00023163"/>
    </source>
</evidence>
<organism evidence="6 7">
    <name type="scientific">Sugiyamaella lignohabitans</name>
    <dbReference type="NCBI Taxonomy" id="796027"/>
    <lineage>
        <taxon>Eukaryota</taxon>
        <taxon>Fungi</taxon>
        <taxon>Dikarya</taxon>
        <taxon>Ascomycota</taxon>
        <taxon>Saccharomycotina</taxon>
        <taxon>Dipodascomycetes</taxon>
        <taxon>Dipodascales</taxon>
        <taxon>Trichomonascaceae</taxon>
        <taxon>Sugiyamaella</taxon>
    </lineage>
</organism>
<dbReference type="SMART" id="SM00531">
    <property type="entry name" value="TFIIE"/>
    <property type="match status" value="1"/>
</dbReference>
<feature type="compositionally biased region" description="Basic and acidic residues" evidence="4">
    <location>
        <begin position="282"/>
        <end position="291"/>
    </location>
</feature>
<feature type="compositionally biased region" description="Polar residues" evidence="4">
    <location>
        <begin position="258"/>
        <end position="267"/>
    </location>
</feature>
<dbReference type="InterPro" id="IPR024550">
    <property type="entry name" value="TFIIEa/SarR/Rpc3_HTH_dom"/>
</dbReference>
<dbReference type="Proteomes" id="UP000189580">
    <property type="component" value="Chromosome c"/>
</dbReference>
<dbReference type="GeneID" id="30036065"/>
<dbReference type="GO" id="GO:0005673">
    <property type="term" value="C:transcription factor TFIIE complex"/>
    <property type="evidence" value="ECO:0007669"/>
    <property type="project" value="TreeGrafter"/>
</dbReference>
<evidence type="ECO:0000259" key="5">
    <source>
        <dbReference type="PROSITE" id="PS51344"/>
    </source>
</evidence>
<keyword evidence="7" id="KW-1185">Reference proteome</keyword>
<evidence type="ECO:0000313" key="7">
    <source>
        <dbReference type="Proteomes" id="UP000189580"/>
    </source>
</evidence>
<evidence type="ECO:0000256" key="4">
    <source>
        <dbReference type="SAM" id="MobiDB-lite"/>
    </source>
</evidence>
<dbReference type="InterPro" id="IPR039997">
    <property type="entry name" value="TFE"/>
</dbReference>
<dbReference type="GO" id="GO:0006367">
    <property type="term" value="P:transcription initiation at RNA polymerase II promoter"/>
    <property type="evidence" value="ECO:0007669"/>
    <property type="project" value="InterPro"/>
</dbReference>
<protein>
    <submittedName>
        <fullName evidence="6">Tfa1p</fullName>
    </submittedName>
</protein>
<dbReference type="AlphaFoldDB" id="A0A167C3T4"/>
<dbReference type="PANTHER" id="PTHR13097:SF7">
    <property type="entry name" value="GENERAL TRANSCRIPTION FACTOR IIE SUBUNIT 1"/>
    <property type="match status" value="1"/>
</dbReference>
<feature type="region of interest" description="Disordered" evidence="4">
    <location>
        <begin position="208"/>
        <end position="239"/>
    </location>
</feature>
<dbReference type="EMBL" id="CP014500">
    <property type="protein sequence ID" value="ANB11182.1"/>
    <property type="molecule type" value="Genomic_DNA"/>
</dbReference>
<evidence type="ECO:0000256" key="2">
    <source>
        <dbReference type="ARBA" id="ARBA00023015"/>
    </source>
</evidence>
<name>A0A167C3T4_9ASCO</name>
<keyword evidence="2" id="KW-0805">Transcription regulation</keyword>
<proteinExistence type="inferred from homology"/>
<feature type="domain" description="HTH TFE/IIEalpha-type" evidence="5">
    <location>
        <begin position="1"/>
        <end position="71"/>
    </location>
</feature>
<evidence type="ECO:0000313" key="6">
    <source>
        <dbReference type="EMBL" id="ANB11182.1"/>
    </source>
</evidence>
<dbReference type="InterPro" id="IPR017919">
    <property type="entry name" value="TFIIE/TFIIEa_HTH"/>
</dbReference>
<dbReference type="InterPro" id="IPR013083">
    <property type="entry name" value="Znf_RING/FYVE/PHD"/>
</dbReference>
<dbReference type="SUPFAM" id="SSF57783">
    <property type="entry name" value="Zinc beta-ribbon"/>
    <property type="match status" value="1"/>
</dbReference>
<dbReference type="Pfam" id="PF02002">
    <property type="entry name" value="TFIIE_alpha"/>
    <property type="match status" value="1"/>
</dbReference>
<dbReference type="PROSITE" id="PS51344">
    <property type="entry name" value="HTH_TFE_IIE"/>
    <property type="match status" value="1"/>
</dbReference>
<feature type="compositionally biased region" description="Acidic residues" evidence="4">
    <location>
        <begin position="334"/>
        <end position="359"/>
    </location>
</feature>
<dbReference type="Gene3D" id="3.30.40.10">
    <property type="entry name" value="Zinc/RING finger domain, C3HC4 (zinc finger)"/>
    <property type="match status" value="1"/>
</dbReference>
<dbReference type="InterPro" id="IPR002853">
    <property type="entry name" value="TFIIE_asu"/>
</dbReference>
<feature type="compositionally biased region" description="Low complexity" evidence="4">
    <location>
        <begin position="300"/>
        <end position="310"/>
    </location>
</feature>
<feature type="region of interest" description="Disordered" evidence="4">
    <location>
        <begin position="257"/>
        <end position="377"/>
    </location>
</feature>
<accession>A0A167C3T4</accession>
<feature type="compositionally biased region" description="Acidic residues" evidence="4">
    <location>
        <begin position="368"/>
        <end position="377"/>
    </location>
</feature>
<sequence>MDALLIHGVLTDDELWHMLGINKKELRALCAKLKENHLLTDHVQREEGPAQRPITKTYYYIHYTETIDAIKWKMHSIVKKLKEEVGAESQPQGYVCDTCKSRYATIDVIGNFNSDRGGFVCDVCDSLLREDDSSAESQAQQEKLGRLMSQIDPIIDALRQIDEVHIPENTFQSSLAHALPAPSSTGPTTATTTSSAIKFAKSANQGGVNGTTSLQVNITSDKESAEIERKNREERARLAEENALPTWHLESTVGKSLYDSTNSSATSGDKMDANAPILSDRSTIKLEDSDKPATSADNIVSSVNSTTNSVAEDKASEEALASYYAQLAARQEASDDEDEDDEEDEDEDEDDDAEFEDVITADVKSTIDDEDDDDDED</sequence>
<dbReference type="OrthoDB" id="361102at2759"/>
<dbReference type="PANTHER" id="PTHR13097">
    <property type="entry name" value="TRANSCRIPTION INITIATION FACTOR IIE, ALPHA SUBUNIT"/>
    <property type="match status" value="1"/>
</dbReference>
<gene>
    <name evidence="6" type="primary">TFA1</name>
    <name evidence="6" type="ORF">AWJ20_3984</name>
</gene>
<dbReference type="KEGG" id="slb:AWJ20_3984"/>
<reference evidence="6 7" key="1">
    <citation type="submission" date="2016-02" db="EMBL/GenBank/DDBJ databases">
        <title>Complete genome sequence and transcriptome regulation of the pentose utilising yeast Sugiyamaella lignohabitans.</title>
        <authorList>
            <person name="Bellasio M."/>
            <person name="Peymann A."/>
            <person name="Valli M."/>
            <person name="Sipitzky M."/>
            <person name="Graf A."/>
            <person name="Sauer M."/>
            <person name="Marx H."/>
            <person name="Mattanovich D."/>
        </authorList>
    </citation>
    <scope>NUCLEOTIDE SEQUENCE [LARGE SCALE GENOMIC DNA]</scope>
    <source>
        <strain evidence="6 7">CBS 10342</strain>
    </source>
</reference>
<keyword evidence="3" id="KW-0804">Transcription</keyword>